<evidence type="ECO:0000256" key="1">
    <source>
        <dbReference type="ARBA" id="ARBA00008595"/>
    </source>
</evidence>
<dbReference type="RefSeq" id="WP_173199210.1">
    <property type="nucleotide sequence ID" value="NZ_JABFCX010000003.1"/>
</dbReference>
<dbReference type="SUPFAM" id="SSF63829">
    <property type="entry name" value="Calcium-dependent phosphotriesterase"/>
    <property type="match status" value="1"/>
</dbReference>
<dbReference type="Pfam" id="PF01731">
    <property type="entry name" value="Arylesterase"/>
    <property type="match status" value="1"/>
</dbReference>
<keyword evidence="4" id="KW-0325">Glycoprotein</keyword>
<comment type="caution">
    <text evidence="5">The sequence shown here is derived from an EMBL/GenBank/DDBJ whole genome shotgun (WGS) entry which is preliminary data.</text>
</comment>
<keyword evidence="2" id="KW-0378">Hydrolase</keyword>
<gene>
    <name evidence="5" type="ORF">HK107_09720</name>
</gene>
<dbReference type="EMBL" id="JABFCX010000003">
    <property type="protein sequence ID" value="NNU16597.1"/>
    <property type="molecule type" value="Genomic_DNA"/>
</dbReference>
<evidence type="ECO:0008006" key="7">
    <source>
        <dbReference type="Google" id="ProtNLM"/>
    </source>
</evidence>
<comment type="similarity">
    <text evidence="1">Belongs to the paraoxonase family.</text>
</comment>
<dbReference type="Gene3D" id="2.120.10.30">
    <property type="entry name" value="TolB, C-terminal domain"/>
    <property type="match status" value="1"/>
</dbReference>
<dbReference type="InterPro" id="IPR002640">
    <property type="entry name" value="Arylesterase"/>
</dbReference>
<dbReference type="InterPro" id="IPR011042">
    <property type="entry name" value="6-blade_b-propeller_TolB-like"/>
</dbReference>
<evidence type="ECO:0000256" key="2">
    <source>
        <dbReference type="ARBA" id="ARBA00022801"/>
    </source>
</evidence>
<evidence type="ECO:0000256" key="3">
    <source>
        <dbReference type="ARBA" id="ARBA00023157"/>
    </source>
</evidence>
<proteinExistence type="inferred from homology"/>
<evidence type="ECO:0000256" key="4">
    <source>
        <dbReference type="ARBA" id="ARBA00023180"/>
    </source>
</evidence>
<accession>A0A7Y3W5R3</accession>
<dbReference type="GO" id="GO:0004064">
    <property type="term" value="F:arylesterase activity"/>
    <property type="evidence" value="ECO:0007669"/>
    <property type="project" value="InterPro"/>
</dbReference>
<organism evidence="5 6">
    <name type="scientific">Parvularcula mediterranea</name>
    <dbReference type="NCBI Taxonomy" id="2732508"/>
    <lineage>
        <taxon>Bacteria</taxon>
        <taxon>Pseudomonadati</taxon>
        <taxon>Pseudomonadota</taxon>
        <taxon>Alphaproteobacteria</taxon>
        <taxon>Parvularculales</taxon>
        <taxon>Parvularculaceae</taxon>
        <taxon>Parvularcula</taxon>
    </lineage>
</organism>
<dbReference type="InterPro" id="IPR051288">
    <property type="entry name" value="Serum_paraoxonase/arylesterase"/>
</dbReference>
<dbReference type="Proteomes" id="UP000536835">
    <property type="component" value="Unassembled WGS sequence"/>
</dbReference>
<name>A0A7Y3W5R3_9PROT</name>
<sequence length="350" mass="38114">MRLFMPMVFLVAAGTLAVAVGTIWLGYVFHQFEEFPSESEVACTPVVGITGASDVAAIPNRNIAFLSVYDQRGKSERGELIRFDLDNPLDDTSWQDRTGGRPRAFEPGGIDLWEERLPSGLLSHRLFVVNRAGPEVLVFDVDEATGDLSLAERFSDPRLVSPNDVIATGPSSFYVTNDTASGRQSVRGKADFLLGLPTGQIFHYDGNSWSVEADGLRFPNGIALSPDGSDLFVAEMRAEAIRKYARDPATDQLEPTSRIALRSFPNNLSVDESGRLLIGAVPQPFAYKAFTESLRDSAPSQVLRVDGDQVETIYQNTGRDLSAATVASRVGNRTLIGTAADDKFLMCRAS</sequence>
<keyword evidence="6" id="KW-1185">Reference proteome</keyword>
<keyword evidence="3" id="KW-1015">Disulfide bond</keyword>
<evidence type="ECO:0000313" key="5">
    <source>
        <dbReference type="EMBL" id="NNU16597.1"/>
    </source>
</evidence>
<dbReference type="PANTHER" id="PTHR11799:SF12">
    <property type="entry name" value="PARAOXONASE-RELATED"/>
    <property type="match status" value="1"/>
</dbReference>
<dbReference type="PANTHER" id="PTHR11799">
    <property type="entry name" value="PARAOXONASE"/>
    <property type="match status" value="1"/>
</dbReference>
<protein>
    <recommendedName>
        <fullName evidence="7">SMP-30/Gluconolactonase/LRE-like region domain-containing protein</fullName>
    </recommendedName>
</protein>
<reference evidence="5 6" key="1">
    <citation type="submission" date="2020-05" db="EMBL/GenBank/DDBJ databases">
        <title>Parvularcula mediterraneae sp. nov., isolated from polypropylene straw from shallow seawater of the seashore of Laganas in Zakynthos island, Greece.</title>
        <authorList>
            <person name="Szabo I."/>
            <person name="Al-Omari J."/>
            <person name="Rado J."/>
            <person name="Szerdahelyi G.S."/>
        </authorList>
    </citation>
    <scope>NUCLEOTIDE SEQUENCE [LARGE SCALE GENOMIC DNA]</scope>
    <source>
        <strain evidence="5 6">ZS-1/3</strain>
    </source>
</reference>
<evidence type="ECO:0000313" key="6">
    <source>
        <dbReference type="Proteomes" id="UP000536835"/>
    </source>
</evidence>
<dbReference type="AlphaFoldDB" id="A0A7Y3W5R3"/>